<dbReference type="Gene3D" id="2.60.40.10">
    <property type="entry name" value="Immunoglobulins"/>
    <property type="match status" value="1"/>
</dbReference>
<evidence type="ECO:0000313" key="3">
    <source>
        <dbReference type="Proteomes" id="UP000284120"/>
    </source>
</evidence>
<keyword evidence="1" id="KW-0732">Signal</keyword>
<dbReference type="NCBIfam" id="TIGR04183">
    <property type="entry name" value="Por_Secre_tail"/>
    <property type="match status" value="1"/>
</dbReference>
<proteinExistence type="predicted"/>
<sequence>MKKTLLISSLCALTFGLQAQFTPNRLAVYRVGNGNTVANNQTTAVFIDEYLTSSTNQATPSYSIPVAATNNGANFRLTSVMRTGATAFQLEGMSGLSADGNHLAIIGYDQATGATVDNNTIKVVGMVNSQGEINTTTTLTGNSPARAAIALNGGATTYSSILGAGIRYSTLGSSTSTQVNSTVSNARSFTIFNNRLYCANNASQIPFFNTLPTSSGTATSGNIVLSGISNINQIALFDADGNGTPDIIYAANDGTSLADAGLHKYILESGTWVAKGFIKIAGLTDGLKSVTGKATGSDVELYVTTWGNLATIPKVPSQLLRIIDLEAQTSVISNTDNVPSILATAADNTIFRSVTFTPGTTPQITLPVKLTSFNGSKKQNGISLSWTTSSEINNSHFEVLRATNGNDFVKIGKVRGSGNSSTKQFYSFLDHQPQNGTNYYQLQQVDLDGDVEKSQIIAIDFNLRQKKLIVWQPNSQTLQLSFDTSHNGNAEITIADLNGKKIFNGKLIVASGTNDILLPLQVQSGLYMVSVNTGNEFLSSKLLKYF</sequence>
<dbReference type="RefSeq" id="WP_113649336.1">
    <property type="nucleotide sequence ID" value="NZ_QMHN01000010.1"/>
</dbReference>
<reference evidence="2 3" key="1">
    <citation type="submission" date="2018-06" db="EMBL/GenBank/DDBJ databases">
        <title>Pedobacter endophyticus sp. nov., an endophytic bacterium isolated from a leaf of Triticum aestivum.</title>
        <authorList>
            <person name="Zhang L."/>
        </authorList>
    </citation>
    <scope>NUCLEOTIDE SEQUENCE [LARGE SCALE GENOMIC DNA]</scope>
    <source>
        <strain evidence="2 3">CM134L-2</strain>
    </source>
</reference>
<dbReference type="Proteomes" id="UP000284120">
    <property type="component" value="Unassembled WGS sequence"/>
</dbReference>
<comment type="caution">
    <text evidence="2">The sequence shown here is derived from an EMBL/GenBank/DDBJ whole genome shotgun (WGS) entry which is preliminary data.</text>
</comment>
<organism evidence="2 3">
    <name type="scientific">Pedobacter chitinilyticus</name>
    <dbReference type="NCBI Taxonomy" id="2233776"/>
    <lineage>
        <taxon>Bacteria</taxon>
        <taxon>Pseudomonadati</taxon>
        <taxon>Bacteroidota</taxon>
        <taxon>Sphingobacteriia</taxon>
        <taxon>Sphingobacteriales</taxon>
        <taxon>Sphingobacteriaceae</taxon>
        <taxon>Pedobacter</taxon>
    </lineage>
</organism>
<dbReference type="InterPro" id="IPR013783">
    <property type="entry name" value="Ig-like_fold"/>
</dbReference>
<name>A0A443YIB4_9SPHI</name>
<dbReference type="AlphaFoldDB" id="A0A443YIB4"/>
<gene>
    <name evidence="2" type="ORF">DPV69_20670</name>
</gene>
<protein>
    <submittedName>
        <fullName evidence="2">T9SS type A sorting domain-containing protein</fullName>
    </submittedName>
</protein>
<keyword evidence="3" id="KW-1185">Reference proteome</keyword>
<accession>A0A443YIB4</accession>
<dbReference type="OrthoDB" id="740055at2"/>
<dbReference type="EMBL" id="SAYW01000010">
    <property type="protein sequence ID" value="RWU03471.1"/>
    <property type="molecule type" value="Genomic_DNA"/>
</dbReference>
<dbReference type="InterPro" id="IPR026444">
    <property type="entry name" value="Secre_tail"/>
</dbReference>
<feature type="chain" id="PRO_5019349381" evidence="1">
    <location>
        <begin position="20"/>
        <end position="546"/>
    </location>
</feature>
<evidence type="ECO:0000313" key="2">
    <source>
        <dbReference type="EMBL" id="RWU03471.1"/>
    </source>
</evidence>
<evidence type="ECO:0000256" key="1">
    <source>
        <dbReference type="SAM" id="SignalP"/>
    </source>
</evidence>
<feature type="signal peptide" evidence="1">
    <location>
        <begin position="1"/>
        <end position="19"/>
    </location>
</feature>